<reference evidence="1 2" key="1">
    <citation type="journal article" date="2023" name="Science">
        <title>Complex scaffold remodeling in plant triterpene biosynthesis.</title>
        <authorList>
            <person name="De La Pena R."/>
            <person name="Hodgson H."/>
            <person name="Liu J.C."/>
            <person name="Stephenson M.J."/>
            <person name="Martin A.C."/>
            <person name="Owen C."/>
            <person name="Harkess A."/>
            <person name="Leebens-Mack J."/>
            <person name="Jimenez L.E."/>
            <person name="Osbourn A."/>
            <person name="Sattely E.S."/>
        </authorList>
    </citation>
    <scope>NUCLEOTIDE SEQUENCE [LARGE SCALE GENOMIC DNA]</scope>
    <source>
        <strain evidence="2">cv. JPN11</strain>
        <tissue evidence="1">Leaf</tissue>
    </source>
</reference>
<dbReference type="Proteomes" id="UP001164539">
    <property type="component" value="Chromosome 11"/>
</dbReference>
<gene>
    <name evidence="1" type="ORF">OWV82_020185</name>
</gene>
<evidence type="ECO:0000313" key="2">
    <source>
        <dbReference type="Proteomes" id="UP001164539"/>
    </source>
</evidence>
<name>A0ACC1X547_MELAZ</name>
<proteinExistence type="predicted"/>
<accession>A0ACC1X547</accession>
<dbReference type="EMBL" id="CM051404">
    <property type="protein sequence ID" value="KAJ4706550.1"/>
    <property type="molecule type" value="Genomic_DNA"/>
</dbReference>
<evidence type="ECO:0000313" key="1">
    <source>
        <dbReference type="EMBL" id="KAJ4706550.1"/>
    </source>
</evidence>
<comment type="caution">
    <text evidence="1">The sequence shown here is derived from an EMBL/GenBank/DDBJ whole genome shotgun (WGS) entry which is preliminary data.</text>
</comment>
<organism evidence="1 2">
    <name type="scientific">Melia azedarach</name>
    <name type="common">Chinaberry tree</name>
    <dbReference type="NCBI Taxonomy" id="155640"/>
    <lineage>
        <taxon>Eukaryota</taxon>
        <taxon>Viridiplantae</taxon>
        <taxon>Streptophyta</taxon>
        <taxon>Embryophyta</taxon>
        <taxon>Tracheophyta</taxon>
        <taxon>Spermatophyta</taxon>
        <taxon>Magnoliopsida</taxon>
        <taxon>eudicotyledons</taxon>
        <taxon>Gunneridae</taxon>
        <taxon>Pentapetalae</taxon>
        <taxon>rosids</taxon>
        <taxon>malvids</taxon>
        <taxon>Sapindales</taxon>
        <taxon>Meliaceae</taxon>
        <taxon>Melia</taxon>
    </lineage>
</organism>
<sequence>MIEYNEVSWNAMISGFTSNGLHSEAFDLFLLTKNEGIMPNVLTMISVSKAVGKLGDDDKGKELQSFASKLCMESDMQGRTALIDMYSKCASLHDAGAVFDANFMNCGVNVPRNAMISRYLQNGCGQEELDLYVRMCQKDIKADIYTYCSVFNAFAALKYLWFGNAVHGMVLKSGSEMMVISVYNAIADAYAKRGALEEVRKVFDRLEERDIVSWTTLVTAHSQCSEWEEALTIFSQMREEVFRPNQFTFSSVLVSCAGLCLLEFGQQVHGLLCKAGLDTDKCLESALVDMYAKCGSIGKAEAIFERISNPDTVSWTAMILGYAQYGFSEGWNSWV</sequence>
<keyword evidence="2" id="KW-1185">Reference proteome</keyword>
<protein>
    <submittedName>
        <fullName evidence="1">Pentatricopeptide repeat-containing protein</fullName>
    </submittedName>
</protein>